<evidence type="ECO:0000313" key="1">
    <source>
        <dbReference type="EMBL" id="WEU40171.1"/>
    </source>
</evidence>
<evidence type="ECO:0000313" key="2">
    <source>
        <dbReference type="Proteomes" id="UP000186851"/>
    </source>
</evidence>
<gene>
    <name evidence="1" type="ORF">OdinLCB4_006785</name>
</gene>
<organism evidence="1 2">
    <name type="scientific">Odinarchaeota yellowstonii (strain LCB_4)</name>
    <dbReference type="NCBI Taxonomy" id="1841599"/>
    <lineage>
        <taxon>Archaea</taxon>
        <taxon>Promethearchaeati</taxon>
        <taxon>Candidatus Odinarchaeota</taxon>
        <taxon>Candidatus Odinarchaeia</taxon>
        <taxon>Candidatus Odinarchaeales</taxon>
        <taxon>Candidatus Odinarchaeaceae</taxon>
        <taxon>Candidatus Odinarchaeum</taxon>
    </lineage>
</organism>
<proteinExistence type="predicted"/>
<dbReference type="EMBL" id="CP091871">
    <property type="protein sequence ID" value="WEU40171.1"/>
    <property type="molecule type" value="Genomic_DNA"/>
</dbReference>
<name>A0AAF0D1Y9_ODILC</name>
<dbReference type="AlphaFoldDB" id="A0AAF0D1Y9"/>
<reference evidence="1" key="1">
    <citation type="journal article" date="2017" name="Nature">
        <title>Asgard archaea illuminate the origin of eukaryotic cellular complexity.</title>
        <authorList>
            <person name="Zaremba-Niedzwiedzka K."/>
            <person name="Caceres E.F."/>
            <person name="Saw J.H."/>
            <person name="Backstrom D."/>
            <person name="Juzokaite L."/>
            <person name="Vancaester E."/>
            <person name="Seitz K.W."/>
            <person name="Anantharaman K."/>
            <person name="Starnawski P."/>
            <person name="Kjeldsen K.U."/>
            <person name="Scott M.B."/>
            <person name="Nunoura T."/>
            <person name="Banfield J.F."/>
            <person name="Schramm A."/>
            <person name="Baker B.J."/>
            <person name="Spang A."/>
            <person name="Ettema T.J.G."/>
        </authorList>
    </citation>
    <scope>NUCLEOTIDE SEQUENCE</scope>
    <source>
        <strain evidence="1">LCB_4</strain>
    </source>
</reference>
<protein>
    <submittedName>
        <fullName evidence="1">Uncharacterized protein</fullName>
    </submittedName>
</protein>
<reference evidence="1" key="2">
    <citation type="journal article" date="2022" name="Nat. Microbiol.">
        <title>A closed Candidatus Odinarchaeum chromosome exposes Asgard archaeal viruses.</title>
        <authorList>
            <person name="Tamarit D."/>
            <person name="Caceres E.F."/>
            <person name="Krupovic M."/>
            <person name="Nijland R."/>
            <person name="Eme L."/>
            <person name="Robinson N.P."/>
            <person name="Ettema T.J.G."/>
        </authorList>
    </citation>
    <scope>NUCLEOTIDE SEQUENCE</scope>
    <source>
        <strain evidence="1">LCB_4</strain>
    </source>
</reference>
<dbReference type="KEGG" id="oyw:OdinLCB4_006785"/>
<accession>A0AAF0D1Y9</accession>
<sequence>MYNMFPTTNFEDIYTYTSCPARLYLKLAGFKSEVTRSYNPPKVALSELGKVGEAIISEYYKPKFDIPELEIPSKPVKPIKGKFNKIIQKLIEICRNNALIALSNLDNIKVKYSPVKYSELGRRIKKDYGVDAILEKVGFTTVPHHFIGELDFLGITEKEEFLVIEAKNKRGIDKKDLLKLEYYIYGLPKGYQFTKIFNNAFELMSQLYPSKAVEIIQHIRRLDFLAAELSEIIGIIVKTLEQNEFYLSEFKNKYGKLEVDILVKVDSTISNIPMISGGLQYIEQDTGIKKFLSEIPECAELIKTYRDYERKVEFDTTDIINTANYISDIMAHGVKDGIIVNARDSSIIEAELTTDFDKLIYDIWSIKKNVLKQNWCATRNLKSCNYCQFKNACKNIKETELEKVRSITSIVHKSIDKMGFRCSNRNRPSLITGEKSNSLWIPSPLLEVKIGDAFILDPKVEDILKIALTNSDWGYEEWYSKKPRWKSLFIDAVESNKLNTEFKFWNI</sequence>
<dbReference type="Proteomes" id="UP000186851">
    <property type="component" value="Chromosome"/>
</dbReference>